<keyword evidence="8" id="KW-1185">Reference proteome</keyword>
<dbReference type="NCBIfam" id="NF002114">
    <property type="entry name" value="PRK00951.2-4"/>
    <property type="match status" value="1"/>
</dbReference>
<proteinExistence type="inferred from homology"/>
<comment type="similarity">
    <text evidence="5 6">Belongs to the imidazoleglycerol-phosphate dehydratase family.</text>
</comment>
<dbReference type="GO" id="GO:0004424">
    <property type="term" value="F:imidazoleglycerol-phosphate dehydratase activity"/>
    <property type="evidence" value="ECO:0007669"/>
    <property type="project" value="UniProtKB-EC"/>
</dbReference>
<protein>
    <recommendedName>
        <fullName evidence="5 6">Imidazoleglycerol-phosphate dehydratase</fullName>
        <shortName evidence="5">IGPD</shortName>
        <ecNumber evidence="5 6">4.2.1.19</ecNumber>
    </recommendedName>
</protein>
<evidence type="ECO:0000256" key="5">
    <source>
        <dbReference type="HAMAP-Rule" id="MF_00076"/>
    </source>
</evidence>
<reference evidence="7 8" key="1">
    <citation type="submission" date="2023-04" db="EMBL/GenBank/DDBJ databases">
        <title>A novel bacteria isolated from coastal sediment.</title>
        <authorList>
            <person name="Liu X.-J."/>
            <person name="Du Z.-J."/>
        </authorList>
    </citation>
    <scope>NUCLEOTIDE SEQUENCE [LARGE SCALE GENOMIC DNA]</scope>
    <source>
        <strain evidence="7 8">SDUM461004</strain>
    </source>
</reference>
<accession>A0ABU1AG57</accession>
<dbReference type="InterPro" id="IPR020568">
    <property type="entry name" value="Ribosomal_Su5_D2-typ_SF"/>
</dbReference>
<dbReference type="SUPFAM" id="SSF54211">
    <property type="entry name" value="Ribosomal protein S5 domain 2-like"/>
    <property type="match status" value="2"/>
</dbReference>
<dbReference type="InterPro" id="IPR000807">
    <property type="entry name" value="ImidazoleglycerolP_deHydtase"/>
</dbReference>
<keyword evidence="3 5" id="KW-0368">Histidine biosynthesis</keyword>
<dbReference type="PANTHER" id="PTHR23133">
    <property type="entry name" value="IMIDAZOLEGLYCEROL-PHOSPHATE DEHYDRATASE HIS7"/>
    <property type="match status" value="1"/>
</dbReference>
<evidence type="ECO:0000256" key="2">
    <source>
        <dbReference type="ARBA" id="ARBA00022605"/>
    </source>
</evidence>
<dbReference type="Pfam" id="PF00475">
    <property type="entry name" value="IGPD"/>
    <property type="match status" value="1"/>
</dbReference>
<evidence type="ECO:0000313" key="8">
    <source>
        <dbReference type="Proteomes" id="UP001243717"/>
    </source>
</evidence>
<dbReference type="PANTHER" id="PTHR23133:SF2">
    <property type="entry name" value="IMIDAZOLEGLYCEROL-PHOSPHATE DEHYDRATASE"/>
    <property type="match status" value="1"/>
</dbReference>
<dbReference type="InterPro" id="IPR038494">
    <property type="entry name" value="IGPD_sf"/>
</dbReference>
<dbReference type="HAMAP" id="MF_00076">
    <property type="entry name" value="HisB"/>
    <property type="match status" value="1"/>
</dbReference>
<evidence type="ECO:0000256" key="3">
    <source>
        <dbReference type="ARBA" id="ARBA00023102"/>
    </source>
</evidence>
<dbReference type="PROSITE" id="PS00954">
    <property type="entry name" value="IGP_DEHYDRATASE_1"/>
    <property type="match status" value="1"/>
</dbReference>
<dbReference type="RefSeq" id="WP_308984192.1">
    <property type="nucleotide sequence ID" value="NZ_JARXIC010000005.1"/>
</dbReference>
<comment type="catalytic activity">
    <reaction evidence="5 6">
        <text>D-erythro-1-(imidazol-4-yl)glycerol 3-phosphate = 3-(imidazol-4-yl)-2-oxopropyl phosphate + H2O</text>
        <dbReference type="Rhea" id="RHEA:11040"/>
        <dbReference type="ChEBI" id="CHEBI:15377"/>
        <dbReference type="ChEBI" id="CHEBI:57766"/>
        <dbReference type="ChEBI" id="CHEBI:58278"/>
        <dbReference type="EC" id="4.2.1.19"/>
    </reaction>
</comment>
<evidence type="ECO:0000256" key="1">
    <source>
        <dbReference type="ARBA" id="ARBA00005047"/>
    </source>
</evidence>
<evidence type="ECO:0000256" key="4">
    <source>
        <dbReference type="ARBA" id="ARBA00023239"/>
    </source>
</evidence>
<keyword evidence="5" id="KW-0963">Cytoplasm</keyword>
<comment type="subcellular location">
    <subcellularLocation>
        <location evidence="5 6">Cytoplasm</location>
    </subcellularLocation>
</comment>
<keyword evidence="2 5" id="KW-0028">Amino-acid biosynthesis</keyword>
<dbReference type="CDD" id="cd07914">
    <property type="entry name" value="IGPD"/>
    <property type="match status" value="1"/>
</dbReference>
<sequence>MAEPRIAQLTRNTKETQIQMELNVDGSGVSEIDTGIPFFDHMLTLFAKHGLFDLKVKATGDLDVDYHHMVEDTGIVLGQLVKKALGDKRGIRRYGFFLLPMDESLARVVLDLSNRQAFVYKVAYQFPMVRDFNIVLVKEFFQAFANEAACNLHINLEYGEEPHHIAEAIFKAFARALDVATSVDPRMADALPSTKGTLSI</sequence>
<dbReference type="EMBL" id="JARXIC010000005">
    <property type="protein sequence ID" value="MDQ8193709.1"/>
    <property type="molecule type" value="Genomic_DNA"/>
</dbReference>
<dbReference type="EC" id="4.2.1.19" evidence="5 6"/>
<comment type="caution">
    <text evidence="7">The sequence shown here is derived from an EMBL/GenBank/DDBJ whole genome shotgun (WGS) entry which is preliminary data.</text>
</comment>
<organism evidence="7 8">
    <name type="scientific">Thalassobacterium sedimentorum</name>
    <dbReference type="NCBI Taxonomy" id="3041258"/>
    <lineage>
        <taxon>Bacteria</taxon>
        <taxon>Pseudomonadati</taxon>
        <taxon>Verrucomicrobiota</taxon>
        <taxon>Opitutia</taxon>
        <taxon>Puniceicoccales</taxon>
        <taxon>Coraliomargaritaceae</taxon>
        <taxon>Thalassobacterium</taxon>
    </lineage>
</organism>
<dbReference type="InterPro" id="IPR020565">
    <property type="entry name" value="ImidazoleglycerP_deHydtase_CS"/>
</dbReference>
<dbReference type="Gene3D" id="3.30.230.40">
    <property type="entry name" value="Imidazole glycerol phosphate dehydratase, domain 1"/>
    <property type="match status" value="2"/>
</dbReference>
<evidence type="ECO:0000256" key="6">
    <source>
        <dbReference type="RuleBase" id="RU000599"/>
    </source>
</evidence>
<keyword evidence="4 5" id="KW-0456">Lyase</keyword>
<comment type="pathway">
    <text evidence="1 5 6">Amino-acid biosynthesis; L-histidine biosynthesis; L-histidine from 5-phospho-alpha-D-ribose 1-diphosphate: step 6/9.</text>
</comment>
<dbReference type="PROSITE" id="PS00955">
    <property type="entry name" value="IGP_DEHYDRATASE_2"/>
    <property type="match status" value="1"/>
</dbReference>
<gene>
    <name evidence="5 7" type="primary">hisB</name>
    <name evidence="7" type="ORF">QEH59_04700</name>
</gene>
<dbReference type="Proteomes" id="UP001243717">
    <property type="component" value="Unassembled WGS sequence"/>
</dbReference>
<dbReference type="NCBIfam" id="NF002111">
    <property type="entry name" value="PRK00951.2-1"/>
    <property type="match status" value="1"/>
</dbReference>
<name>A0ABU1AG57_9BACT</name>
<evidence type="ECO:0000313" key="7">
    <source>
        <dbReference type="EMBL" id="MDQ8193709.1"/>
    </source>
</evidence>